<dbReference type="EMBL" id="JABWDY010001278">
    <property type="protein sequence ID" value="KAF5207544.1"/>
    <property type="molecule type" value="Genomic_DNA"/>
</dbReference>
<accession>A0A7J6XCT6</accession>
<keyword evidence="2" id="KW-1185">Reference proteome</keyword>
<evidence type="ECO:0000313" key="1">
    <source>
        <dbReference type="EMBL" id="KAF5207544.1"/>
    </source>
</evidence>
<evidence type="ECO:0000313" key="2">
    <source>
        <dbReference type="Proteomes" id="UP000554482"/>
    </source>
</evidence>
<comment type="caution">
    <text evidence="1">The sequence shown here is derived from an EMBL/GenBank/DDBJ whole genome shotgun (WGS) entry which is preliminary data.</text>
</comment>
<gene>
    <name evidence="1" type="ORF">FRX31_002869</name>
</gene>
<proteinExistence type="predicted"/>
<reference evidence="1 2" key="1">
    <citation type="submission" date="2020-06" db="EMBL/GenBank/DDBJ databases">
        <title>Transcriptomic and genomic resources for Thalictrum thalictroides and T. hernandezii: Facilitating candidate gene discovery in an emerging model plant lineage.</title>
        <authorList>
            <person name="Arias T."/>
            <person name="Riano-Pachon D.M."/>
            <person name="Di Stilio V.S."/>
        </authorList>
    </citation>
    <scope>NUCLEOTIDE SEQUENCE [LARGE SCALE GENOMIC DNA]</scope>
    <source>
        <strain evidence="2">cv. WT478/WT964</strain>
        <tissue evidence="1">Leaves</tissue>
    </source>
</reference>
<name>A0A7J6XCT6_THATH</name>
<protein>
    <submittedName>
        <fullName evidence="1">Uncharacterized protein</fullName>
    </submittedName>
</protein>
<dbReference type="Proteomes" id="UP000554482">
    <property type="component" value="Unassembled WGS sequence"/>
</dbReference>
<organism evidence="1 2">
    <name type="scientific">Thalictrum thalictroides</name>
    <name type="common">Rue-anemone</name>
    <name type="synonym">Anemone thalictroides</name>
    <dbReference type="NCBI Taxonomy" id="46969"/>
    <lineage>
        <taxon>Eukaryota</taxon>
        <taxon>Viridiplantae</taxon>
        <taxon>Streptophyta</taxon>
        <taxon>Embryophyta</taxon>
        <taxon>Tracheophyta</taxon>
        <taxon>Spermatophyta</taxon>
        <taxon>Magnoliopsida</taxon>
        <taxon>Ranunculales</taxon>
        <taxon>Ranunculaceae</taxon>
        <taxon>Thalictroideae</taxon>
        <taxon>Thalictrum</taxon>
    </lineage>
</organism>
<sequence length="249" mass="28026">MVNARFQAMVPRRVLAQAENKSFQIEWLCQTAIGEEVELVERSRSGTFMAKISVEGGRWLGALLCQISMGTTILGVVEANGRGDFLRFVIFNRSANKFRTLCFPAGFKGQAWSLIGSQVRKVLEKEQVLKGDYQPTTSFYQNQLQQPRDDRFGPSFAEVVEGGGKNRQGNSDGKMVDIPSKMSMNASWWAPVVIIKSNHSNPDWSWVTMKVQRLFSQAIFRFPNQSEAIVELRSEKEVDSILSLPPLTN</sequence>
<dbReference type="AlphaFoldDB" id="A0A7J6XCT6"/>